<protein>
    <recommendedName>
        <fullName evidence="1">Peptidase S9 prolyl oligopeptidase catalytic domain-containing protein</fullName>
    </recommendedName>
</protein>
<dbReference type="SUPFAM" id="SSF53474">
    <property type="entry name" value="alpha/beta-Hydrolases"/>
    <property type="match status" value="1"/>
</dbReference>
<dbReference type="OrthoDB" id="249703at2759"/>
<name>A0A438MS80_EXOME</name>
<dbReference type="Gene3D" id="1.20.1440.110">
    <property type="entry name" value="acylaminoacyl peptidase"/>
    <property type="match status" value="1"/>
</dbReference>
<dbReference type="Gene3D" id="3.40.50.1820">
    <property type="entry name" value="alpha/beta hydrolase"/>
    <property type="match status" value="1"/>
</dbReference>
<proteinExistence type="predicted"/>
<dbReference type="AlphaFoldDB" id="A0A438MS80"/>
<dbReference type="Proteomes" id="UP000288859">
    <property type="component" value="Unassembled WGS sequence"/>
</dbReference>
<dbReference type="InterPro" id="IPR001375">
    <property type="entry name" value="Peptidase_S9_cat"/>
</dbReference>
<dbReference type="EMBL" id="NAJM01000060">
    <property type="protein sequence ID" value="RVX66504.1"/>
    <property type="molecule type" value="Genomic_DNA"/>
</dbReference>
<comment type="caution">
    <text evidence="2">The sequence shown here is derived from an EMBL/GenBank/DDBJ whole genome shotgun (WGS) entry which is preliminary data.</text>
</comment>
<feature type="domain" description="Peptidase S9 prolyl oligopeptidase catalytic" evidence="1">
    <location>
        <begin position="208"/>
        <end position="287"/>
    </location>
</feature>
<organism evidence="2 3">
    <name type="scientific">Exophiala mesophila</name>
    <name type="common">Black yeast-like fungus</name>
    <dbReference type="NCBI Taxonomy" id="212818"/>
    <lineage>
        <taxon>Eukaryota</taxon>
        <taxon>Fungi</taxon>
        <taxon>Dikarya</taxon>
        <taxon>Ascomycota</taxon>
        <taxon>Pezizomycotina</taxon>
        <taxon>Eurotiomycetes</taxon>
        <taxon>Chaetothyriomycetidae</taxon>
        <taxon>Chaetothyriales</taxon>
        <taxon>Herpotrichiellaceae</taxon>
        <taxon>Exophiala</taxon>
    </lineage>
</organism>
<gene>
    <name evidence="2" type="ORF">B0A52_09789</name>
</gene>
<evidence type="ECO:0000259" key="1">
    <source>
        <dbReference type="Pfam" id="PF00326"/>
    </source>
</evidence>
<dbReference type="InterPro" id="IPR050261">
    <property type="entry name" value="FrsA_esterase"/>
</dbReference>
<reference evidence="2 3" key="1">
    <citation type="submission" date="2017-03" db="EMBL/GenBank/DDBJ databases">
        <title>Genomes of endolithic fungi from Antarctica.</title>
        <authorList>
            <person name="Coleine C."/>
            <person name="Masonjones S."/>
            <person name="Stajich J.E."/>
        </authorList>
    </citation>
    <scope>NUCLEOTIDE SEQUENCE [LARGE SCALE GENOMIC DNA]</scope>
    <source>
        <strain evidence="2 3">CCFEE 6314</strain>
    </source>
</reference>
<accession>A0A438MS80</accession>
<dbReference type="PANTHER" id="PTHR22946:SF12">
    <property type="entry name" value="CONIDIAL PIGMENT BIOSYNTHESIS PROTEIN AYG1 (AFU_ORTHOLOGUE AFUA_2G17550)"/>
    <property type="match status" value="1"/>
</dbReference>
<dbReference type="VEuPathDB" id="FungiDB:PV10_08600"/>
<evidence type="ECO:0000313" key="2">
    <source>
        <dbReference type="EMBL" id="RVX66504.1"/>
    </source>
</evidence>
<dbReference type="InterPro" id="IPR029058">
    <property type="entry name" value="AB_hydrolase_fold"/>
</dbReference>
<dbReference type="Pfam" id="PF00326">
    <property type="entry name" value="Peptidase_S9"/>
    <property type="match status" value="1"/>
</dbReference>
<dbReference type="GO" id="GO:0006508">
    <property type="term" value="P:proteolysis"/>
    <property type="evidence" value="ECO:0007669"/>
    <property type="project" value="InterPro"/>
</dbReference>
<evidence type="ECO:0000313" key="3">
    <source>
        <dbReference type="Proteomes" id="UP000288859"/>
    </source>
</evidence>
<sequence length="399" mass="45741">MLQLSPDPGFHFELLRMLATTRTQGSDVAEVLNACERIIPGDFESWYNEFDALAKWVESTVSEDRDYDRATLRDAYFRVSRYRFASSFYLVGDVKDERNWTTWREWTKYFDKAGQLMDVPLERHSIDAGDFSIPLILARCSLDDTPRPILILGNGLDGSMEEMLHFHGLAALERGYHVLLYEGPGQTTVIRDQRKGFIHDWERVITPIVDWVYPKNFVRRDAIGLMGVSLGGYLAVRAAAFEHRLAAVILIDGIFDVSYSVKAIFGEKAMKHENKDIDQFHKELEARGRENTTALWLVNQIKWTFNTDSAHEALQQVKKMTLEGILHQVKCPVFVADAEHDSLVESNQPTLVAEGLGKRATYRKFTKKESAEAHCHLGASVFSNQIFFEWFKDQIRLPN</sequence>
<dbReference type="PANTHER" id="PTHR22946">
    <property type="entry name" value="DIENELACTONE HYDROLASE DOMAIN-CONTAINING PROTEIN-RELATED"/>
    <property type="match status" value="1"/>
</dbReference>
<dbReference type="GO" id="GO:0008236">
    <property type="term" value="F:serine-type peptidase activity"/>
    <property type="evidence" value="ECO:0007669"/>
    <property type="project" value="InterPro"/>
</dbReference>